<dbReference type="EMBL" id="JAEHJZ010000131">
    <property type="protein sequence ID" value="MBJ7883134.1"/>
    <property type="molecule type" value="Genomic_DNA"/>
</dbReference>
<dbReference type="GO" id="GO:0004803">
    <property type="term" value="F:transposase activity"/>
    <property type="evidence" value="ECO:0007669"/>
    <property type="project" value="InterPro"/>
</dbReference>
<dbReference type="PANTHER" id="PTHR33360:SF2">
    <property type="entry name" value="TRANSPOSASE FOR INSERTION SEQUENCE ELEMENT IS200"/>
    <property type="match status" value="1"/>
</dbReference>
<dbReference type="GO" id="GO:0003677">
    <property type="term" value="F:DNA binding"/>
    <property type="evidence" value="ECO:0007669"/>
    <property type="project" value="InterPro"/>
</dbReference>
<proteinExistence type="predicted"/>
<dbReference type="InterPro" id="IPR036515">
    <property type="entry name" value="Transposase_17_sf"/>
</dbReference>
<feature type="domain" description="Transposase IS200-like" evidence="1">
    <location>
        <begin position="11"/>
        <end position="130"/>
    </location>
</feature>
<keyword evidence="3" id="KW-1185">Reference proteome</keyword>
<comment type="caution">
    <text evidence="2">The sequence shown here is derived from an EMBL/GenBank/DDBJ whole genome shotgun (WGS) entry which is preliminary data.</text>
</comment>
<dbReference type="SUPFAM" id="SSF143422">
    <property type="entry name" value="Transposase IS200-like"/>
    <property type="match status" value="1"/>
</dbReference>
<name>A0A934KT65_9FLAO</name>
<dbReference type="InterPro" id="IPR002686">
    <property type="entry name" value="Transposase_17"/>
</dbReference>
<dbReference type="RefSeq" id="WP_199603711.1">
    <property type="nucleotide sequence ID" value="NZ_JAEHJZ010000131.1"/>
</dbReference>
<dbReference type="GO" id="GO:0006313">
    <property type="term" value="P:DNA transposition"/>
    <property type="evidence" value="ECO:0007669"/>
    <property type="project" value="InterPro"/>
</dbReference>
<dbReference type="NCBIfam" id="NF033573">
    <property type="entry name" value="transpos_IS200"/>
    <property type="match status" value="1"/>
</dbReference>
<organism evidence="2 3">
    <name type="scientific">Gelidibacter salicanalis</name>
    <dbReference type="NCBI Taxonomy" id="291193"/>
    <lineage>
        <taxon>Bacteria</taxon>
        <taxon>Pseudomonadati</taxon>
        <taxon>Bacteroidota</taxon>
        <taxon>Flavobacteriia</taxon>
        <taxon>Flavobacteriales</taxon>
        <taxon>Flavobacteriaceae</taxon>
        <taxon>Gelidibacter</taxon>
    </lineage>
</organism>
<sequence length="146" mass="17437">MSKYKKLSHVVYKCDYHIVWVPKYRLRILKGAIKDLVEHDIKMLCDWKGCDVQELNVQEDHIHLLVSVPPKVSISKLMGTLKGKIAIKLFKSYPKLKTKPYWGNHFWARGYFVSTVGLDEEMIKKYVKYQEKEEKRVEDQQQRFDF</sequence>
<accession>A0A934KT65</accession>
<evidence type="ECO:0000259" key="1">
    <source>
        <dbReference type="SMART" id="SM01321"/>
    </source>
</evidence>
<gene>
    <name evidence="2" type="primary">tnpA</name>
    <name evidence="2" type="ORF">JEM65_21155</name>
</gene>
<dbReference type="Proteomes" id="UP000662373">
    <property type="component" value="Unassembled WGS sequence"/>
</dbReference>
<dbReference type="Gene3D" id="3.30.70.1290">
    <property type="entry name" value="Transposase IS200-like"/>
    <property type="match status" value="1"/>
</dbReference>
<dbReference type="PANTHER" id="PTHR33360">
    <property type="entry name" value="TRANSPOSASE FOR INSERTION SEQUENCE ELEMENT IS200"/>
    <property type="match status" value="1"/>
</dbReference>
<protein>
    <submittedName>
        <fullName evidence="2">IS200/IS605 family transposase</fullName>
    </submittedName>
</protein>
<dbReference type="SMART" id="SM01321">
    <property type="entry name" value="Y1_Tnp"/>
    <property type="match status" value="1"/>
</dbReference>
<dbReference type="Pfam" id="PF01797">
    <property type="entry name" value="Y1_Tnp"/>
    <property type="match status" value="1"/>
</dbReference>
<evidence type="ECO:0000313" key="3">
    <source>
        <dbReference type="Proteomes" id="UP000662373"/>
    </source>
</evidence>
<reference evidence="2 3" key="1">
    <citation type="submission" date="2020-09" db="EMBL/GenBank/DDBJ databases">
        <title>Draft genome of Gelidibacter salicanalis PAMC21136.</title>
        <authorList>
            <person name="Park H."/>
        </authorList>
    </citation>
    <scope>NUCLEOTIDE SEQUENCE [LARGE SCALE GENOMIC DNA]</scope>
    <source>
        <strain evidence="2 3">PAMC21136</strain>
    </source>
</reference>
<dbReference type="AlphaFoldDB" id="A0A934KT65"/>
<evidence type="ECO:0000313" key="2">
    <source>
        <dbReference type="EMBL" id="MBJ7883134.1"/>
    </source>
</evidence>